<evidence type="ECO:0000256" key="10">
    <source>
        <dbReference type="SAM" id="MobiDB-lite"/>
    </source>
</evidence>
<reference evidence="12 13" key="1">
    <citation type="submission" date="2017-04" db="EMBL/GenBank/DDBJ databases">
        <authorList>
            <person name="Afonso C.L."/>
            <person name="Miller P.J."/>
            <person name="Scott M.A."/>
            <person name="Spackman E."/>
            <person name="Goraichik I."/>
            <person name="Dimitrov K.M."/>
            <person name="Suarez D.L."/>
            <person name="Swayne D.E."/>
        </authorList>
    </citation>
    <scope>NUCLEOTIDE SEQUENCE [LARGE SCALE GENOMIC DNA]</scope>
    <source>
        <strain evidence="12 13">CGMCC 1.10972</strain>
    </source>
</reference>
<keyword evidence="6 9" id="KW-1133">Transmembrane helix</keyword>
<evidence type="ECO:0000256" key="8">
    <source>
        <dbReference type="ARBA" id="ARBA00038436"/>
    </source>
</evidence>
<sequence>MVEHEKTGPVDWIVWGFSRIAMWAPAFVVAIMFYEVIMRYIFVAPTLWVNEMSLWVAGGIYLSAGLYAMQQRSHIRITLIYDACPRWLRRSFDIISTLCILTFAFVLIWGGYGEAYDKLMRWETFGTAWDPPIPATLKPAILFALLVLSCQAISNLIADWNADPQSEDPAEDFYIPTEDQPDGNTRKPAGR</sequence>
<feature type="transmembrane region" description="Helical" evidence="9">
    <location>
        <begin position="12"/>
        <end position="34"/>
    </location>
</feature>
<feature type="transmembrane region" description="Helical" evidence="9">
    <location>
        <begin position="91"/>
        <end position="112"/>
    </location>
</feature>
<dbReference type="PANTHER" id="PTHR35011:SF4">
    <property type="entry name" value="SLL1102 PROTEIN"/>
    <property type="match status" value="1"/>
</dbReference>
<feature type="domain" description="Tripartite ATP-independent periplasmic transporters DctQ component" evidence="11">
    <location>
        <begin position="29"/>
        <end position="160"/>
    </location>
</feature>
<keyword evidence="13" id="KW-1185">Reference proteome</keyword>
<evidence type="ECO:0000259" key="11">
    <source>
        <dbReference type="Pfam" id="PF04290"/>
    </source>
</evidence>
<proteinExistence type="inferred from homology"/>
<organism evidence="12 13">
    <name type="scientific">Fulvimarina manganoxydans</name>
    <dbReference type="NCBI Taxonomy" id="937218"/>
    <lineage>
        <taxon>Bacteria</taxon>
        <taxon>Pseudomonadati</taxon>
        <taxon>Pseudomonadota</taxon>
        <taxon>Alphaproteobacteria</taxon>
        <taxon>Hyphomicrobiales</taxon>
        <taxon>Aurantimonadaceae</taxon>
        <taxon>Fulvimarina</taxon>
    </lineage>
</organism>
<evidence type="ECO:0000256" key="3">
    <source>
        <dbReference type="ARBA" id="ARBA00022475"/>
    </source>
</evidence>
<comment type="similarity">
    <text evidence="8 9">Belongs to the TRAP transporter small permease family.</text>
</comment>
<comment type="function">
    <text evidence="9">Part of the tripartite ATP-independent periplasmic (TRAP) transport system.</text>
</comment>
<evidence type="ECO:0000256" key="4">
    <source>
        <dbReference type="ARBA" id="ARBA00022519"/>
    </source>
</evidence>
<evidence type="ECO:0000256" key="5">
    <source>
        <dbReference type="ARBA" id="ARBA00022692"/>
    </source>
</evidence>
<comment type="caution">
    <text evidence="9">Lacks conserved residue(s) required for the propagation of feature annotation.</text>
</comment>
<name>A0A1W2E782_9HYPH</name>
<keyword evidence="7 9" id="KW-0472">Membrane</keyword>
<dbReference type="PANTHER" id="PTHR35011">
    <property type="entry name" value="2,3-DIKETO-L-GULONATE TRAP TRANSPORTER SMALL PERMEASE PROTEIN YIAM"/>
    <property type="match status" value="1"/>
</dbReference>
<comment type="subcellular location">
    <subcellularLocation>
        <location evidence="1 9">Cell inner membrane</location>
        <topology evidence="1 9">Multi-pass membrane protein</topology>
    </subcellularLocation>
</comment>
<dbReference type="Pfam" id="PF04290">
    <property type="entry name" value="DctQ"/>
    <property type="match status" value="1"/>
</dbReference>
<evidence type="ECO:0000313" key="13">
    <source>
        <dbReference type="Proteomes" id="UP000192656"/>
    </source>
</evidence>
<evidence type="ECO:0000256" key="6">
    <source>
        <dbReference type="ARBA" id="ARBA00022989"/>
    </source>
</evidence>
<evidence type="ECO:0000256" key="2">
    <source>
        <dbReference type="ARBA" id="ARBA00022448"/>
    </source>
</evidence>
<evidence type="ECO:0000256" key="7">
    <source>
        <dbReference type="ARBA" id="ARBA00023136"/>
    </source>
</evidence>
<dbReference type="RefSeq" id="WP_084412008.1">
    <property type="nucleotide sequence ID" value="NZ_FWXR01000022.1"/>
</dbReference>
<feature type="region of interest" description="Disordered" evidence="10">
    <location>
        <begin position="167"/>
        <end position="191"/>
    </location>
</feature>
<feature type="transmembrane region" description="Helical" evidence="9">
    <location>
        <begin position="54"/>
        <end position="70"/>
    </location>
</feature>
<dbReference type="GO" id="GO:0005886">
    <property type="term" value="C:plasma membrane"/>
    <property type="evidence" value="ECO:0007669"/>
    <property type="project" value="UniProtKB-SubCell"/>
</dbReference>
<keyword evidence="2 9" id="KW-0813">Transport</keyword>
<dbReference type="GO" id="GO:0022857">
    <property type="term" value="F:transmembrane transporter activity"/>
    <property type="evidence" value="ECO:0007669"/>
    <property type="project" value="UniProtKB-UniRule"/>
</dbReference>
<dbReference type="InterPro" id="IPR055348">
    <property type="entry name" value="DctQ"/>
</dbReference>
<dbReference type="AlphaFoldDB" id="A0A1W2E782"/>
<accession>A0A1W2E782</accession>
<keyword evidence="4 9" id="KW-0997">Cell inner membrane</keyword>
<dbReference type="Proteomes" id="UP000192656">
    <property type="component" value="Unassembled WGS sequence"/>
</dbReference>
<evidence type="ECO:0000256" key="9">
    <source>
        <dbReference type="RuleBase" id="RU369079"/>
    </source>
</evidence>
<keyword evidence="5 9" id="KW-0812">Transmembrane</keyword>
<evidence type="ECO:0000256" key="1">
    <source>
        <dbReference type="ARBA" id="ARBA00004429"/>
    </source>
</evidence>
<dbReference type="EMBL" id="FWXR01000022">
    <property type="protein sequence ID" value="SMD05581.1"/>
    <property type="molecule type" value="Genomic_DNA"/>
</dbReference>
<dbReference type="OrthoDB" id="9794346at2"/>
<dbReference type="InterPro" id="IPR007387">
    <property type="entry name" value="TRAP_DctQ"/>
</dbReference>
<gene>
    <name evidence="12" type="ORF">SAMN06297251_12231</name>
</gene>
<keyword evidence="3" id="KW-1003">Cell membrane</keyword>
<dbReference type="STRING" id="937218.SAMN06297251_12231"/>
<comment type="subunit">
    <text evidence="9">The complex comprises the extracytoplasmic solute receptor protein and the two transmembrane proteins.</text>
</comment>
<protein>
    <recommendedName>
        <fullName evidence="9">TRAP transporter small permease protein</fullName>
    </recommendedName>
</protein>
<evidence type="ECO:0000313" key="12">
    <source>
        <dbReference type="EMBL" id="SMD05581.1"/>
    </source>
</evidence>